<organism evidence="6 7">
    <name type="scientific">Lederbergia graminis</name>
    <dbReference type="NCBI Taxonomy" id="735518"/>
    <lineage>
        <taxon>Bacteria</taxon>
        <taxon>Bacillati</taxon>
        <taxon>Bacillota</taxon>
        <taxon>Bacilli</taxon>
        <taxon>Bacillales</taxon>
        <taxon>Bacillaceae</taxon>
        <taxon>Lederbergia</taxon>
    </lineage>
</organism>
<evidence type="ECO:0000313" key="6">
    <source>
        <dbReference type="EMBL" id="MFC5466944.1"/>
    </source>
</evidence>
<dbReference type="InterPro" id="IPR004089">
    <property type="entry name" value="MCPsignal_dom"/>
</dbReference>
<dbReference type="SMART" id="SM00283">
    <property type="entry name" value="MA"/>
    <property type="match status" value="1"/>
</dbReference>
<gene>
    <name evidence="6" type="ORF">ACFPM4_19655</name>
</gene>
<dbReference type="InterPro" id="IPR004090">
    <property type="entry name" value="Chemotax_Me-accpt_rcpt"/>
</dbReference>
<accession>A0ABW0LMF6</accession>
<feature type="coiled-coil region" evidence="4">
    <location>
        <begin position="5"/>
        <end position="32"/>
    </location>
</feature>
<dbReference type="EMBL" id="JBHSMC010000044">
    <property type="protein sequence ID" value="MFC5466944.1"/>
    <property type="molecule type" value="Genomic_DNA"/>
</dbReference>
<evidence type="ECO:0000256" key="4">
    <source>
        <dbReference type="SAM" id="Coils"/>
    </source>
</evidence>
<dbReference type="Gene3D" id="1.10.287.950">
    <property type="entry name" value="Methyl-accepting chemotaxis protein"/>
    <property type="match status" value="1"/>
</dbReference>
<feature type="domain" description="Methyl-accepting transducer" evidence="5">
    <location>
        <begin position="52"/>
        <end position="279"/>
    </location>
</feature>
<dbReference type="SUPFAM" id="SSF58104">
    <property type="entry name" value="Methyl-accepting chemotaxis protein (MCP) signaling domain"/>
    <property type="match status" value="1"/>
</dbReference>
<keyword evidence="7" id="KW-1185">Reference proteome</keyword>
<keyword evidence="4" id="KW-0175">Coiled coil</keyword>
<reference evidence="7" key="1">
    <citation type="journal article" date="2019" name="Int. J. Syst. Evol. Microbiol.">
        <title>The Global Catalogue of Microorganisms (GCM) 10K type strain sequencing project: providing services to taxonomists for standard genome sequencing and annotation.</title>
        <authorList>
            <consortium name="The Broad Institute Genomics Platform"/>
            <consortium name="The Broad Institute Genome Sequencing Center for Infectious Disease"/>
            <person name="Wu L."/>
            <person name="Ma J."/>
        </authorList>
    </citation>
    <scope>NUCLEOTIDE SEQUENCE [LARGE SCALE GENOMIC DNA]</scope>
    <source>
        <strain evidence="7">CGMCC 1.12237</strain>
    </source>
</reference>
<dbReference type="RefSeq" id="WP_382355626.1">
    <property type="nucleotide sequence ID" value="NZ_JBHSMC010000044.1"/>
</dbReference>
<name>A0ABW0LMF6_9BACI</name>
<protein>
    <submittedName>
        <fullName evidence="6">Methyl-accepting chemotaxis protein</fullName>
    </submittedName>
</protein>
<dbReference type="PANTHER" id="PTHR32089">
    <property type="entry name" value="METHYL-ACCEPTING CHEMOTAXIS PROTEIN MCPB"/>
    <property type="match status" value="1"/>
</dbReference>
<sequence length="312" mass="34943">MFKTKKAKEQRIEQLQKEIEQLKSSYQHKDMADKEWLLKVQEEIHAAVDQHEKVNAQHHELGDAVKKIEKRFENVSDLSDQTSNKSNELFDKGNSLKEFSIKMVEDAKQGSEDVKNTADVIQELGVEILASEKNMTNLSERSGEIQSIVGVIENIASQTNLLALNASIEAARAGEYGKGFAVVAQEVRKLAESTAKSTSDIQALTTSLQEDIQIALQATKKSAALVDKGILVSLNTADKINNMMKTVEHSQLDISAVQDMIEEQKQLSEAVKKELEEARNLFSQAYEMILDHIEDAKEVDQRLENGIHQLKI</sequence>
<feature type="coiled-coil region" evidence="4">
    <location>
        <begin position="254"/>
        <end position="281"/>
    </location>
</feature>
<evidence type="ECO:0000256" key="1">
    <source>
        <dbReference type="ARBA" id="ARBA00023224"/>
    </source>
</evidence>
<dbReference type="PRINTS" id="PR00260">
    <property type="entry name" value="CHEMTRNSDUCR"/>
</dbReference>
<evidence type="ECO:0000256" key="3">
    <source>
        <dbReference type="PROSITE-ProRule" id="PRU00284"/>
    </source>
</evidence>
<evidence type="ECO:0000259" key="5">
    <source>
        <dbReference type="PROSITE" id="PS50111"/>
    </source>
</evidence>
<evidence type="ECO:0000313" key="7">
    <source>
        <dbReference type="Proteomes" id="UP001596147"/>
    </source>
</evidence>
<evidence type="ECO:0000256" key="2">
    <source>
        <dbReference type="ARBA" id="ARBA00029447"/>
    </source>
</evidence>
<dbReference type="PANTHER" id="PTHR32089:SF112">
    <property type="entry name" value="LYSOZYME-LIKE PROTEIN-RELATED"/>
    <property type="match status" value="1"/>
</dbReference>
<dbReference type="Pfam" id="PF00015">
    <property type="entry name" value="MCPsignal"/>
    <property type="match status" value="1"/>
</dbReference>
<comment type="caution">
    <text evidence="6">The sequence shown here is derived from an EMBL/GenBank/DDBJ whole genome shotgun (WGS) entry which is preliminary data.</text>
</comment>
<keyword evidence="1 3" id="KW-0807">Transducer</keyword>
<comment type="similarity">
    <text evidence="2">Belongs to the methyl-accepting chemotaxis (MCP) protein family.</text>
</comment>
<dbReference type="Proteomes" id="UP001596147">
    <property type="component" value="Unassembled WGS sequence"/>
</dbReference>
<dbReference type="PROSITE" id="PS50111">
    <property type="entry name" value="CHEMOTAXIS_TRANSDUC_2"/>
    <property type="match status" value="1"/>
</dbReference>
<proteinExistence type="inferred from homology"/>